<dbReference type="HOGENOM" id="CLU_2554484_0_0_11"/>
<protein>
    <submittedName>
        <fullName evidence="1">Uncharacterized protein</fullName>
    </submittedName>
</protein>
<accession>F5XQA7</accession>
<name>F5XQA7_MICPN</name>
<proteinExistence type="predicted"/>
<sequence length="82" mass="8908">MTILAPWEGTLEGRAIYSDDDDLAVQVRSVVGEALLGVGPVDLDDTGFQFSNGALFVPPHPTESAWRLRLPHDEFYGRPGAP</sequence>
<dbReference type="AlphaFoldDB" id="F5XQA7"/>
<keyword evidence="2" id="KW-1185">Reference proteome</keyword>
<dbReference type="STRING" id="1032480.MLP_13930"/>
<evidence type="ECO:0000313" key="2">
    <source>
        <dbReference type="Proteomes" id="UP000007947"/>
    </source>
</evidence>
<reference evidence="1 2" key="1">
    <citation type="submission" date="2011-05" db="EMBL/GenBank/DDBJ databases">
        <title>Whole genome sequence of Microlunatus phosphovorus NM-1.</title>
        <authorList>
            <person name="Hosoyama A."/>
            <person name="Sasaki K."/>
            <person name="Harada T."/>
            <person name="Igarashi R."/>
            <person name="Kawakoshi A."/>
            <person name="Sasagawa M."/>
            <person name="Fukada J."/>
            <person name="Nakamura S."/>
            <person name="Katano Y."/>
            <person name="Hanada S."/>
            <person name="Kamagata Y."/>
            <person name="Nakamura N."/>
            <person name="Yamazaki S."/>
            <person name="Fujita N."/>
        </authorList>
    </citation>
    <scope>NUCLEOTIDE SEQUENCE [LARGE SCALE GENOMIC DNA]</scope>
    <source>
        <strain evidence="2">ATCC 700054 / DSM 10555 / JCM 9379 / NBRC 101784 / NCIMB 13414 / VKM Ac-1990 / NM-1</strain>
    </source>
</reference>
<organism evidence="1 2">
    <name type="scientific">Microlunatus phosphovorus (strain ATCC 700054 / DSM 10555 / JCM 9379 / NBRC 101784 / NCIMB 13414 / VKM Ac-1990 / NM-1)</name>
    <dbReference type="NCBI Taxonomy" id="1032480"/>
    <lineage>
        <taxon>Bacteria</taxon>
        <taxon>Bacillati</taxon>
        <taxon>Actinomycetota</taxon>
        <taxon>Actinomycetes</taxon>
        <taxon>Propionibacteriales</taxon>
        <taxon>Propionibacteriaceae</taxon>
        <taxon>Microlunatus</taxon>
    </lineage>
</organism>
<dbReference type="KEGG" id="mph:MLP_13930"/>
<dbReference type="EMBL" id="AP012204">
    <property type="protein sequence ID" value="BAK34407.1"/>
    <property type="molecule type" value="Genomic_DNA"/>
</dbReference>
<dbReference type="Proteomes" id="UP000007947">
    <property type="component" value="Chromosome"/>
</dbReference>
<evidence type="ECO:0000313" key="1">
    <source>
        <dbReference type="EMBL" id="BAK34407.1"/>
    </source>
</evidence>
<gene>
    <name evidence="1" type="ordered locus">MLP_13930</name>
</gene>